<dbReference type="PANTHER" id="PTHR24223:SF108">
    <property type="entry name" value="ABC TRANSPORTER C FAMILY MEMBER 8"/>
    <property type="match status" value="1"/>
</dbReference>
<evidence type="ECO:0000256" key="4">
    <source>
        <dbReference type="ARBA" id="ARBA00022840"/>
    </source>
</evidence>
<feature type="transmembrane region" description="Helical" evidence="7">
    <location>
        <begin position="98"/>
        <end position="119"/>
    </location>
</feature>
<dbReference type="Pfam" id="PF00664">
    <property type="entry name" value="ABC_membrane"/>
    <property type="match status" value="1"/>
</dbReference>
<dbReference type="SUPFAM" id="SSF90123">
    <property type="entry name" value="ABC transporter transmembrane region"/>
    <property type="match status" value="1"/>
</dbReference>
<evidence type="ECO:0000313" key="10">
    <source>
        <dbReference type="Proteomes" id="UP000257109"/>
    </source>
</evidence>
<feature type="transmembrane region" description="Helical" evidence="7">
    <location>
        <begin position="284"/>
        <end position="308"/>
    </location>
</feature>
<dbReference type="InterPro" id="IPR050173">
    <property type="entry name" value="ABC_transporter_C-like"/>
</dbReference>
<sequence length="447" mass="50576">MAYIANTIDDFSWICLKDFDFASFRSQRSTVDTVNLLFVCVFYTSIIISLIRRSSTSGSTSRSWFTLLVSICCAIISIAFYSIGFWNLIAKFGNSKQLSWVACIVRGFFWTSLTVSLLVQRHKWIKILNSVWWASSCVLLSALNIEILFKKHTIEIFDVVQWLVHFLLLFCAFQNLGYFVTLSVQESLSEPLLAQKANTKQTGLGQATFLSKLTFSWVNSLLSVGYSKPLSLEDIPSLLSEDEAELAYKNFMHEWETLVRNRSKNNTKNLVLWSVARTHLKENILVGFYALLRTIAVTFSPLILYAFVNYSNGTDTDLKEGLSILGFLILSKLVESVSQRHCFFNSRRSGLKMRSSLMVAVYKKQLKLSSSARTRHSTGEIVNYIAVDAYRMGEFPWWFHILWTSALQLVLSIGVLFGVVGVGALLGLVPLLICGLLNVPFAKKIQN</sequence>
<comment type="caution">
    <text evidence="9">The sequence shown here is derived from an EMBL/GenBank/DDBJ whole genome shotgun (WGS) entry which is preliminary data.</text>
</comment>
<dbReference type="PANTHER" id="PTHR24223">
    <property type="entry name" value="ATP-BINDING CASSETTE SUB-FAMILY C"/>
    <property type="match status" value="1"/>
</dbReference>
<feature type="non-terminal residue" evidence="9">
    <location>
        <position position="447"/>
    </location>
</feature>
<gene>
    <name evidence="9" type="primary">ABCC8</name>
    <name evidence="9" type="ORF">CR513_46318</name>
</gene>
<dbReference type="GO" id="GO:0140359">
    <property type="term" value="F:ABC-type transporter activity"/>
    <property type="evidence" value="ECO:0007669"/>
    <property type="project" value="InterPro"/>
</dbReference>
<keyword evidence="10" id="KW-1185">Reference proteome</keyword>
<keyword evidence="2 7" id="KW-0812">Transmembrane</keyword>
<dbReference type="EMBL" id="QJKJ01010335">
    <property type="protein sequence ID" value="RDX73989.1"/>
    <property type="molecule type" value="Genomic_DNA"/>
</dbReference>
<dbReference type="Gene3D" id="1.20.1560.10">
    <property type="entry name" value="ABC transporter type 1, transmembrane domain"/>
    <property type="match status" value="1"/>
</dbReference>
<dbReference type="GO" id="GO:0016020">
    <property type="term" value="C:membrane"/>
    <property type="evidence" value="ECO:0007669"/>
    <property type="project" value="InterPro"/>
</dbReference>
<dbReference type="Proteomes" id="UP000257109">
    <property type="component" value="Unassembled WGS sequence"/>
</dbReference>
<dbReference type="InterPro" id="IPR036640">
    <property type="entry name" value="ABC1_TM_sf"/>
</dbReference>
<feature type="transmembrane region" description="Helical" evidence="7">
    <location>
        <begin position="131"/>
        <end position="149"/>
    </location>
</feature>
<dbReference type="GO" id="GO:0005524">
    <property type="term" value="F:ATP binding"/>
    <property type="evidence" value="ECO:0007669"/>
    <property type="project" value="UniProtKB-KW"/>
</dbReference>
<feature type="transmembrane region" description="Helical" evidence="7">
    <location>
        <begin position="406"/>
        <end position="439"/>
    </location>
</feature>
<dbReference type="AlphaFoldDB" id="A0A371F6S2"/>
<evidence type="ECO:0000256" key="5">
    <source>
        <dbReference type="ARBA" id="ARBA00022989"/>
    </source>
</evidence>
<dbReference type="PROSITE" id="PS50929">
    <property type="entry name" value="ABC_TM1F"/>
    <property type="match status" value="1"/>
</dbReference>
<keyword evidence="1" id="KW-0813">Transport</keyword>
<feature type="non-terminal residue" evidence="9">
    <location>
        <position position="1"/>
    </location>
</feature>
<reference evidence="9" key="1">
    <citation type="submission" date="2018-05" db="EMBL/GenBank/DDBJ databases">
        <title>Draft genome of Mucuna pruriens seed.</title>
        <authorList>
            <person name="Nnadi N.E."/>
            <person name="Vos R."/>
            <person name="Hasami M.H."/>
            <person name="Devisetty U.K."/>
            <person name="Aguiy J.C."/>
        </authorList>
    </citation>
    <scope>NUCLEOTIDE SEQUENCE [LARGE SCALE GENOMIC DNA]</scope>
    <source>
        <strain evidence="9">JCA_2017</strain>
    </source>
</reference>
<accession>A0A371F6S2</accession>
<dbReference type="OrthoDB" id="1424709at2759"/>
<evidence type="ECO:0000259" key="8">
    <source>
        <dbReference type="PROSITE" id="PS50929"/>
    </source>
</evidence>
<feature type="domain" description="ABC transmembrane type-1" evidence="8">
    <location>
        <begin position="284"/>
        <end position="447"/>
    </location>
</feature>
<keyword evidence="3" id="KW-0547">Nucleotide-binding</keyword>
<keyword evidence="5 7" id="KW-1133">Transmembrane helix</keyword>
<feature type="transmembrane region" description="Helical" evidence="7">
    <location>
        <begin position="161"/>
        <end position="180"/>
    </location>
</feature>
<evidence type="ECO:0000256" key="7">
    <source>
        <dbReference type="SAM" id="Phobius"/>
    </source>
</evidence>
<evidence type="ECO:0000256" key="1">
    <source>
        <dbReference type="ARBA" id="ARBA00022448"/>
    </source>
</evidence>
<feature type="transmembrane region" description="Helical" evidence="7">
    <location>
        <begin position="33"/>
        <end position="51"/>
    </location>
</feature>
<evidence type="ECO:0000313" key="9">
    <source>
        <dbReference type="EMBL" id="RDX73989.1"/>
    </source>
</evidence>
<proteinExistence type="predicted"/>
<dbReference type="InterPro" id="IPR011527">
    <property type="entry name" value="ABC1_TM_dom"/>
</dbReference>
<evidence type="ECO:0000256" key="6">
    <source>
        <dbReference type="ARBA" id="ARBA00023136"/>
    </source>
</evidence>
<keyword evidence="4" id="KW-0067">ATP-binding</keyword>
<keyword evidence="6 7" id="KW-0472">Membrane</keyword>
<organism evidence="9 10">
    <name type="scientific">Mucuna pruriens</name>
    <name type="common">Velvet bean</name>
    <name type="synonym">Dolichos pruriens</name>
    <dbReference type="NCBI Taxonomy" id="157652"/>
    <lineage>
        <taxon>Eukaryota</taxon>
        <taxon>Viridiplantae</taxon>
        <taxon>Streptophyta</taxon>
        <taxon>Embryophyta</taxon>
        <taxon>Tracheophyta</taxon>
        <taxon>Spermatophyta</taxon>
        <taxon>Magnoliopsida</taxon>
        <taxon>eudicotyledons</taxon>
        <taxon>Gunneridae</taxon>
        <taxon>Pentapetalae</taxon>
        <taxon>rosids</taxon>
        <taxon>fabids</taxon>
        <taxon>Fabales</taxon>
        <taxon>Fabaceae</taxon>
        <taxon>Papilionoideae</taxon>
        <taxon>50 kb inversion clade</taxon>
        <taxon>NPAAA clade</taxon>
        <taxon>indigoferoid/millettioid clade</taxon>
        <taxon>Phaseoleae</taxon>
        <taxon>Mucuna</taxon>
    </lineage>
</organism>
<feature type="transmembrane region" description="Helical" evidence="7">
    <location>
        <begin position="63"/>
        <end position="86"/>
    </location>
</feature>
<protein>
    <submittedName>
        <fullName evidence="9">ABC transporter C family member 8</fullName>
    </submittedName>
</protein>
<name>A0A371F6S2_MUCPR</name>
<evidence type="ECO:0000256" key="2">
    <source>
        <dbReference type="ARBA" id="ARBA00022692"/>
    </source>
</evidence>
<evidence type="ECO:0000256" key="3">
    <source>
        <dbReference type="ARBA" id="ARBA00022741"/>
    </source>
</evidence>